<proteinExistence type="predicted"/>
<sequence length="178" mass="20514">MSKKLQWLEKPLRLLNRSSFSKYRLILRKLKRTYVSCDCKCYLAPPIKLFLKKKKSYDKVSAMAQEIRDFLYSKSQSSINDEIIAMGPYLTSSQQLALLKPFTKEVIKNSLFSIASHKIPVPDGFTSRFFKANRSINGDDICNAVPLINKIIKRIKCWDKRNMSCAGKIHLINSVIFS</sequence>
<dbReference type="Proteomes" id="UP001153076">
    <property type="component" value="Unassembled WGS sequence"/>
</dbReference>
<dbReference type="EMBL" id="JAKOGI010002683">
    <property type="protein sequence ID" value="KAJ8421534.1"/>
    <property type="molecule type" value="Genomic_DNA"/>
</dbReference>
<name>A0A9Q1JGM5_9CARY</name>
<comment type="caution">
    <text evidence="1">The sequence shown here is derived from an EMBL/GenBank/DDBJ whole genome shotgun (WGS) entry which is preliminary data.</text>
</comment>
<protein>
    <submittedName>
        <fullName evidence="1">Uncharacterized protein</fullName>
    </submittedName>
</protein>
<organism evidence="1 2">
    <name type="scientific">Carnegiea gigantea</name>
    <dbReference type="NCBI Taxonomy" id="171969"/>
    <lineage>
        <taxon>Eukaryota</taxon>
        <taxon>Viridiplantae</taxon>
        <taxon>Streptophyta</taxon>
        <taxon>Embryophyta</taxon>
        <taxon>Tracheophyta</taxon>
        <taxon>Spermatophyta</taxon>
        <taxon>Magnoliopsida</taxon>
        <taxon>eudicotyledons</taxon>
        <taxon>Gunneridae</taxon>
        <taxon>Pentapetalae</taxon>
        <taxon>Caryophyllales</taxon>
        <taxon>Cactineae</taxon>
        <taxon>Cactaceae</taxon>
        <taxon>Cactoideae</taxon>
        <taxon>Echinocereeae</taxon>
        <taxon>Carnegiea</taxon>
    </lineage>
</organism>
<keyword evidence="2" id="KW-1185">Reference proteome</keyword>
<evidence type="ECO:0000313" key="2">
    <source>
        <dbReference type="Proteomes" id="UP001153076"/>
    </source>
</evidence>
<gene>
    <name evidence="1" type="ORF">Cgig2_009236</name>
</gene>
<dbReference type="AlphaFoldDB" id="A0A9Q1JGM5"/>
<accession>A0A9Q1JGM5</accession>
<reference evidence="1" key="1">
    <citation type="submission" date="2022-04" db="EMBL/GenBank/DDBJ databases">
        <title>Carnegiea gigantea Genome sequencing and assembly v2.</title>
        <authorList>
            <person name="Copetti D."/>
            <person name="Sanderson M.J."/>
            <person name="Burquez A."/>
            <person name="Wojciechowski M.F."/>
        </authorList>
    </citation>
    <scope>NUCLEOTIDE SEQUENCE</scope>
    <source>
        <strain evidence="1">SGP5-SGP5p</strain>
        <tissue evidence="1">Aerial part</tissue>
    </source>
</reference>
<evidence type="ECO:0000313" key="1">
    <source>
        <dbReference type="EMBL" id="KAJ8421534.1"/>
    </source>
</evidence>